<feature type="binding site" evidence="9">
    <location>
        <begin position="211"/>
        <end position="212"/>
    </location>
    <ligand>
        <name>FMN</name>
        <dbReference type="ChEBI" id="CHEBI:58210"/>
    </ligand>
</feature>
<dbReference type="Proteomes" id="UP000823882">
    <property type="component" value="Unassembled WGS sequence"/>
</dbReference>
<keyword evidence="9" id="KW-0547">Nucleotide-binding</keyword>
<dbReference type="GO" id="GO:0017150">
    <property type="term" value="F:tRNA dihydrouridine synthase activity"/>
    <property type="evidence" value="ECO:0007669"/>
    <property type="project" value="InterPro"/>
</dbReference>
<dbReference type="SUPFAM" id="SSF51395">
    <property type="entry name" value="FMN-linked oxidoreductases"/>
    <property type="match status" value="1"/>
</dbReference>
<feature type="domain" description="DUS-like FMN-binding" evidence="10">
    <location>
        <begin position="1"/>
        <end position="246"/>
    </location>
</feature>
<dbReference type="GO" id="GO:0003723">
    <property type="term" value="F:RNA binding"/>
    <property type="evidence" value="ECO:0007669"/>
    <property type="project" value="TreeGrafter"/>
</dbReference>
<comment type="function">
    <text evidence="7">Catalyzes the synthesis of 5,6-dihydrouridine (D), a modified base found in the D-loop of most tRNAs, via the reduction of the C5-C6 double bond in target uridines.</text>
</comment>
<evidence type="ECO:0000256" key="1">
    <source>
        <dbReference type="ARBA" id="ARBA00001917"/>
    </source>
</evidence>
<keyword evidence="3 7" id="KW-0288">FMN</keyword>
<organism evidence="11 12">
    <name type="scientific">Candidatus Intestinimonas pullistercoris</name>
    <dbReference type="NCBI Taxonomy" id="2838623"/>
    <lineage>
        <taxon>Bacteria</taxon>
        <taxon>Bacillati</taxon>
        <taxon>Bacillota</taxon>
        <taxon>Clostridia</taxon>
        <taxon>Eubacteriales</taxon>
        <taxon>Intestinimonas</taxon>
    </lineage>
</organism>
<dbReference type="AlphaFoldDB" id="A0A9D2NYI2"/>
<dbReference type="InterPro" id="IPR018517">
    <property type="entry name" value="tRNA_hU_synthase_CS"/>
</dbReference>
<dbReference type="GO" id="GO:0050660">
    <property type="term" value="F:flavin adenine dinucleotide binding"/>
    <property type="evidence" value="ECO:0007669"/>
    <property type="project" value="InterPro"/>
</dbReference>
<dbReference type="Gene3D" id="3.20.20.70">
    <property type="entry name" value="Aldolase class I"/>
    <property type="match status" value="1"/>
</dbReference>
<dbReference type="CDD" id="cd02801">
    <property type="entry name" value="DUS_like_FMN"/>
    <property type="match status" value="1"/>
</dbReference>
<accession>A0A9D2NYI2</accession>
<keyword evidence="2 7" id="KW-0285">Flavoprotein</keyword>
<keyword evidence="6 7" id="KW-0560">Oxidoreductase</keyword>
<dbReference type="InterPro" id="IPR035587">
    <property type="entry name" value="DUS-like_FMN-bd"/>
</dbReference>
<feature type="active site" description="Proton donor" evidence="8">
    <location>
        <position position="87"/>
    </location>
</feature>
<dbReference type="Pfam" id="PF01207">
    <property type="entry name" value="Dus"/>
    <property type="match status" value="1"/>
</dbReference>
<dbReference type="PROSITE" id="PS01136">
    <property type="entry name" value="UPF0034"/>
    <property type="match status" value="1"/>
</dbReference>
<evidence type="ECO:0000313" key="11">
    <source>
        <dbReference type="EMBL" id="HJC40787.1"/>
    </source>
</evidence>
<dbReference type="InterPro" id="IPR001269">
    <property type="entry name" value="DUS_fam"/>
</dbReference>
<comment type="cofactor">
    <cofactor evidence="1 7 9">
        <name>FMN</name>
        <dbReference type="ChEBI" id="CHEBI:58210"/>
    </cofactor>
</comment>
<evidence type="ECO:0000256" key="8">
    <source>
        <dbReference type="PIRSR" id="PIRSR006621-1"/>
    </source>
</evidence>
<keyword evidence="4 7" id="KW-0819">tRNA processing</keyword>
<dbReference type="InterPro" id="IPR013785">
    <property type="entry name" value="Aldolase_TIM"/>
</dbReference>
<comment type="caution">
    <text evidence="11">The sequence shown here is derived from an EMBL/GenBank/DDBJ whole genome shotgun (WGS) entry which is preliminary data.</text>
</comment>
<reference evidence="11" key="2">
    <citation type="submission" date="2021-04" db="EMBL/GenBank/DDBJ databases">
        <authorList>
            <person name="Gilroy R."/>
        </authorList>
    </citation>
    <scope>NUCLEOTIDE SEQUENCE</scope>
    <source>
        <strain evidence="11">CHK186-1790</strain>
    </source>
</reference>
<feature type="binding site" evidence="9">
    <location>
        <position position="57"/>
    </location>
    <ligand>
        <name>FMN</name>
        <dbReference type="ChEBI" id="CHEBI:58210"/>
    </ligand>
</feature>
<dbReference type="PANTHER" id="PTHR45846">
    <property type="entry name" value="TRNA-DIHYDROURIDINE(47) SYNTHASE [NAD(P)(+)]-LIKE"/>
    <property type="match status" value="1"/>
</dbReference>
<keyword evidence="5" id="KW-0521">NADP</keyword>
<evidence type="ECO:0000256" key="5">
    <source>
        <dbReference type="ARBA" id="ARBA00022857"/>
    </source>
</evidence>
<evidence type="ECO:0000256" key="3">
    <source>
        <dbReference type="ARBA" id="ARBA00022643"/>
    </source>
</evidence>
<sequence>MEGLTGAVFRRVHHRFFPGVDKYFMPFLSPGKEHHFQKRDLRELAPEQNAGLPAVPQLLTRSPEDFLWCAHALADLGYQEVNLNLGCPSGTVTAKGKGSGLLRDLGELERFLDDVFAGAEVAVSVKTRIGWRDPAEFGPLLALLSRYPMAELTVHPRVREEFYRGGAHLETFQQAVEIWRGPLCYNGDLTAPGEVSALTERFPGLEALMAGRGLAGDPALFRKVQGGPAAGRQELRDYHQALYEGYAEAFQNRRAAMMRMKELWSYLIFLFDGGERHAKALRKANDPAAFLDAAAAIFRDLPLREDSAGGWRDRPLF</sequence>
<evidence type="ECO:0000259" key="10">
    <source>
        <dbReference type="Pfam" id="PF01207"/>
    </source>
</evidence>
<evidence type="ECO:0000256" key="7">
    <source>
        <dbReference type="PIRNR" id="PIRNR006621"/>
    </source>
</evidence>
<dbReference type="PANTHER" id="PTHR45846:SF1">
    <property type="entry name" value="TRNA-DIHYDROURIDINE(47) SYNTHASE [NAD(P)(+)]-LIKE"/>
    <property type="match status" value="1"/>
</dbReference>
<evidence type="ECO:0000313" key="12">
    <source>
        <dbReference type="Proteomes" id="UP000823882"/>
    </source>
</evidence>
<evidence type="ECO:0000256" key="9">
    <source>
        <dbReference type="PIRSR" id="PIRSR006621-2"/>
    </source>
</evidence>
<evidence type="ECO:0000256" key="6">
    <source>
        <dbReference type="ARBA" id="ARBA00023002"/>
    </source>
</evidence>
<evidence type="ECO:0000256" key="2">
    <source>
        <dbReference type="ARBA" id="ARBA00022630"/>
    </source>
</evidence>
<feature type="binding site" evidence="9">
    <location>
        <position position="155"/>
    </location>
    <ligand>
        <name>FMN</name>
        <dbReference type="ChEBI" id="CHEBI:58210"/>
    </ligand>
</feature>
<comment type="similarity">
    <text evidence="7">Belongs to the dus family.</text>
</comment>
<dbReference type="EMBL" id="DWWJ01000085">
    <property type="protein sequence ID" value="HJC40787.1"/>
    <property type="molecule type" value="Genomic_DNA"/>
</dbReference>
<proteinExistence type="inferred from homology"/>
<feature type="binding site" evidence="9">
    <location>
        <position position="126"/>
    </location>
    <ligand>
        <name>FMN</name>
        <dbReference type="ChEBI" id="CHEBI:58210"/>
    </ligand>
</feature>
<gene>
    <name evidence="11" type="ORF">H9701_04460</name>
</gene>
<name>A0A9D2NYI2_9FIRM</name>
<evidence type="ECO:0000256" key="4">
    <source>
        <dbReference type="ARBA" id="ARBA00022694"/>
    </source>
</evidence>
<reference evidence="11" key="1">
    <citation type="journal article" date="2021" name="PeerJ">
        <title>Extensive microbial diversity within the chicken gut microbiome revealed by metagenomics and culture.</title>
        <authorList>
            <person name="Gilroy R."/>
            <person name="Ravi A."/>
            <person name="Getino M."/>
            <person name="Pursley I."/>
            <person name="Horton D.L."/>
            <person name="Alikhan N.F."/>
            <person name="Baker D."/>
            <person name="Gharbi K."/>
            <person name="Hall N."/>
            <person name="Watson M."/>
            <person name="Adriaenssens E.M."/>
            <person name="Foster-Nyarko E."/>
            <person name="Jarju S."/>
            <person name="Secka A."/>
            <person name="Antonio M."/>
            <person name="Oren A."/>
            <person name="Chaudhuri R.R."/>
            <person name="La Ragione R."/>
            <person name="Hildebrand F."/>
            <person name="Pallen M.J."/>
        </authorList>
    </citation>
    <scope>NUCLEOTIDE SEQUENCE</scope>
    <source>
        <strain evidence="11">CHK186-1790</strain>
    </source>
</reference>
<protein>
    <recommendedName>
        <fullName evidence="7">tRNA-dihydrouridine synthase</fullName>
        <ecNumber evidence="7">1.3.1.-</ecNumber>
    </recommendedName>
</protein>
<dbReference type="EC" id="1.3.1.-" evidence="7"/>
<dbReference type="PIRSF" id="PIRSF006621">
    <property type="entry name" value="Dus"/>
    <property type="match status" value="1"/>
</dbReference>